<dbReference type="AlphaFoldDB" id="A0A101M576"/>
<reference evidence="1" key="1">
    <citation type="journal article" date="2015" name="Genome Biol. Evol.">
        <title>Organellar Genomes of White Spruce (Picea glauca): Assembly and Annotation.</title>
        <authorList>
            <person name="Jackman S.D."/>
            <person name="Warren R.L."/>
            <person name="Gibb E.A."/>
            <person name="Vandervalk B.P."/>
            <person name="Mohamadi H."/>
            <person name="Chu J."/>
            <person name="Raymond A."/>
            <person name="Pleasance S."/>
            <person name="Coope R."/>
            <person name="Wildung M.R."/>
            <person name="Ritland C.E."/>
            <person name="Bousquet J."/>
            <person name="Jones S.J."/>
            <person name="Bohlmann J."/>
            <person name="Birol I."/>
        </authorList>
    </citation>
    <scope>NUCLEOTIDE SEQUENCE [LARGE SCALE GENOMIC DNA]</scope>
    <source>
        <tissue evidence="1">Flushing bud</tissue>
    </source>
</reference>
<gene>
    <name evidence="1" type="ORF">ABT39_MTgene1010</name>
</gene>
<dbReference type="EMBL" id="LKAM01000001">
    <property type="protein sequence ID" value="KUM51164.1"/>
    <property type="molecule type" value="Genomic_DNA"/>
</dbReference>
<accession>A0A101M576</accession>
<proteinExistence type="predicted"/>
<name>A0A101M576_PICGL</name>
<organism evidence="1">
    <name type="scientific">Picea glauca</name>
    <name type="common">White spruce</name>
    <name type="synonym">Pinus glauca</name>
    <dbReference type="NCBI Taxonomy" id="3330"/>
    <lineage>
        <taxon>Eukaryota</taxon>
        <taxon>Viridiplantae</taxon>
        <taxon>Streptophyta</taxon>
        <taxon>Embryophyta</taxon>
        <taxon>Tracheophyta</taxon>
        <taxon>Spermatophyta</taxon>
        <taxon>Pinopsida</taxon>
        <taxon>Pinidae</taxon>
        <taxon>Conifers I</taxon>
        <taxon>Pinales</taxon>
        <taxon>Pinaceae</taxon>
        <taxon>Picea</taxon>
    </lineage>
</organism>
<sequence>MSPCLRELALKPRDPAGGAFAPAIGSKGCPSLIPAQERAVLYIGCSFHK</sequence>
<comment type="caution">
    <text evidence="1">The sequence shown here is derived from an EMBL/GenBank/DDBJ whole genome shotgun (WGS) entry which is preliminary data.</text>
</comment>
<evidence type="ECO:0000313" key="1">
    <source>
        <dbReference type="EMBL" id="KUM51164.1"/>
    </source>
</evidence>
<protein>
    <submittedName>
        <fullName evidence="1">Uncharacterized protein</fullName>
    </submittedName>
</protein>
<keyword evidence="1" id="KW-0496">Mitochondrion</keyword>
<geneLocation type="mitochondrion" evidence="1"/>